<sequence>HGAWGIGHGLTGFLVEPDSVNGLVGAIARIDKIDRRACRTQAEVEYSLVALGDRFEHWFNSILN</sequence>
<reference evidence="1" key="1">
    <citation type="submission" date="2017-10" db="EMBL/GenBank/DDBJ databases">
        <title>Draft genome sequence of the planktic cyanobacteria Tychonema bourrellyi isolated from alpine lentic freshwater.</title>
        <authorList>
            <person name="Tett A."/>
            <person name="Armanini F."/>
            <person name="Asnicar F."/>
            <person name="Boscaini A."/>
            <person name="Pasolli E."/>
            <person name="Zolfo M."/>
            <person name="Donati C."/>
            <person name="Salmaso N."/>
            <person name="Segata N."/>
        </authorList>
    </citation>
    <scope>NUCLEOTIDE SEQUENCE</scope>
    <source>
        <strain evidence="1">FEM_GT703</strain>
    </source>
</reference>
<dbReference type="OrthoDB" id="9795068at2"/>
<dbReference type="GO" id="GO:0016740">
    <property type="term" value="F:transferase activity"/>
    <property type="evidence" value="ECO:0007669"/>
    <property type="project" value="UniProtKB-KW"/>
</dbReference>
<name>A0A2G4F5M9_9CYAN</name>
<protein>
    <submittedName>
        <fullName evidence="1">UDP-glucose--tetrahydrobiopterin glucosyltransferase</fullName>
    </submittedName>
</protein>
<dbReference type="AlphaFoldDB" id="A0A2G4F5M9"/>
<evidence type="ECO:0000313" key="2">
    <source>
        <dbReference type="Proteomes" id="UP000226442"/>
    </source>
</evidence>
<feature type="non-terminal residue" evidence="1">
    <location>
        <position position="1"/>
    </location>
</feature>
<comment type="caution">
    <text evidence="1">The sequence shown here is derived from an EMBL/GenBank/DDBJ whole genome shotgun (WGS) entry which is preliminary data.</text>
</comment>
<organism evidence="1 2">
    <name type="scientific">Tychonema bourrellyi FEM_GT703</name>
    <dbReference type="NCBI Taxonomy" id="2040638"/>
    <lineage>
        <taxon>Bacteria</taxon>
        <taxon>Bacillati</taxon>
        <taxon>Cyanobacteriota</taxon>
        <taxon>Cyanophyceae</taxon>
        <taxon>Oscillatoriophycideae</taxon>
        <taxon>Oscillatoriales</taxon>
        <taxon>Microcoleaceae</taxon>
        <taxon>Tychonema</taxon>
    </lineage>
</organism>
<evidence type="ECO:0000313" key="1">
    <source>
        <dbReference type="EMBL" id="PHX57049.1"/>
    </source>
</evidence>
<gene>
    <name evidence="1" type="ORF">CP500_002365</name>
</gene>
<dbReference type="Proteomes" id="UP000226442">
    <property type="component" value="Unassembled WGS sequence"/>
</dbReference>
<proteinExistence type="predicted"/>
<accession>A0A2G4F5M9</accession>
<keyword evidence="2" id="KW-1185">Reference proteome</keyword>
<dbReference type="SUPFAM" id="SSF53756">
    <property type="entry name" value="UDP-Glycosyltransferase/glycogen phosphorylase"/>
    <property type="match status" value="1"/>
</dbReference>
<dbReference type="EMBL" id="NXIB02000007">
    <property type="protein sequence ID" value="PHX57049.1"/>
    <property type="molecule type" value="Genomic_DNA"/>
</dbReference>